<reference evidence="2 3" key="1">
    <citation type="submission" date="2019-01" db="EMBL/GenBank/DDBJ databases">
        <authorList>
            <person name="Chen W.-M."/>
        </authorList>
    </citation>
    <scope>NUCLEOTIDE SEQUENCE [LARGE SCALE GENOMIC DNA]</scope>
    <source>
        <strain evidence="2 3">TER-1</strain>
    </source>
</reference>
<comment type="caution">
    <text evidence="2">The sequence shown here is derived from an EMBL/GenBank/DDBJ whole genome shotgun (WGS) entry which is preliminary data.</text>
</comment>
<name>A0A3S2YJQ6_9HYPH</name>
<dbReference type="InterPro" id="IPR009875">
    <property type="entry name" value="PilZ_domain"/>
</dbReference>
<proteinExistence type="predicted"/>
<sequence length="194" mass="20744">MQIDPPPGEQAPRTPLRINGRCLFADGEEHACQTREIALDEAVLTAPVSGRPGEPVTLYLDNVGALTGTIVATAPDGFRLRIEVNAERRARIAARLDWVAARAEGGVEQRSDVRIVPTVTDVQVRLPDGTHVPGSIVDMSMTGIALAVPVQPPVGSQVTIGKRFATVVRHLDGGFAAAFKLPFRPETFSQHATP</sequence>
<feature type="domain" description="PilZ" evidence="1">
    <location>
        <begin position="108"/>
        <end position="161"/>
    </location>
</feature>
<dbReference type="AlphaFoldDB" id="A0A3S2YJQ6"/>
<organism evidence="2 3">
    <name type="scientific">Methylobacterium oryzihabitans</name>
    <dbReference type="NCBI Taxonomy" id="2499852"/>
    <lineage>
        <taxon>Bacteria</taxon>
        <taxon>Pseudomonadati</taxon>
        <taxon>Pseudomonadota</taxon>
        <taxon>Alphaproteobacteria</taxon>
        <taxon>Hyphomicrobiales</taxon>
        <taxon>Methylobacteriaceae</taxon>
        <taxon>Methylobacterium</taxon>
    </lineage>
</organism>
<keyword evidence="3" id="KW-1185">Reference proteome</keyword>
<dbReference type="Gene3D" id="2.40.10.220">
    <property type="entry name" value="predicted glycosyltransferase like domains"/>
    <property type="match status" value="1"/>
</dbReference>
<gene>
    <name evidence="2" type="ORF">EOE48_27725</name>
</gene>
<evidence type="ECO:0000259" key="1">
    <source>
        <dbReference type="Pfam" id="PF07238"/>
    </source>
</evidence>
<dbReference type="Pfam" id="PF07238">
    <property type="entry name" value="PilZ"/>
    <property type="match status" value="1"/>
</dbReference>
<dbReference type="GO" id="GO:0035438">
    <property type="term" value="F:cyclic-di-GMP binding"/>
    <property type="evidence" value="ECO:0007669"/>
    <property type="project" value="InterPro"/>
</dbReference>
<evidence type="ECO:0000313" key="2">
    <source>
        <dbReference type="EMBL" id="RVU12540.1"/>
    </source>
</evidence>
<accession>A0A3S2YJQ6</accession>
<dbReference type="Proteomes" id="UP000286997">
    <property type="component" value="Unassembled WGS sequence"/>
</dbReference>
<evidence type="ECO:0000313" key="3">
    <source>
        <dbReference type="Proteomes" id="UP000286997"/>
    </source>
</evidence>
<protein>
    <submittedName>
        <fullName evidence="2">PilZ domain-containing protein</fullName>
    </submittedName>
</protein>
<dbReference type="OrthoDB" id="7996867at2"/>
<dbReference type="EMBL" id="SACP01000054">
    <property type="protein sequence ID" value="RVU12540.1"/>
    <property type="molecule type" value="Genomic_DNA"/>
</dbReference>